<dbReference type="Proteomes" id="UP000198723">
    <property type="component" value="Unassembled WGS sequence"/>
</dbReference>
<dbReference type="InterPro" id="IPR017850">
    <property type="entry name" value="Alkaline_phosphatase_core_sf"/>
</dbReference>
<keyword evidence="1" id="KW-0812">Transmembrane</keyword>
<dbReference type="SUPFAM" id="SSF53649">
    <property type="entry name" value="Alkaline phosphatase-like"/>
    <property type="match status" value="1"/>
</dbReference>
<proteinExistence type="predicted"/>
<dbReference type="STRING" id="1138170.GA0061105_13115"/>
<evidence type="ECO:0000256" key="1">
    <source>
        <dbReference type="SAM" id="Phobius"/>
    </source>
</evidence>
<gene>
    <name evidence="2" type="ORF">GA0061105_13115</name>
</gene>
<dbReference type="Gene3D" id="3.40.720.10">
    <property type="entry name" value="Alkaline Phosphatase, subunit A"/>
    <property type="match status" value="1"/>
</dbReference>
<dbReference type="AlphaFoldDB" id="A0A1C3YBY9"/>
<feature type="transmembrane region" description="Helical" evidence="1">
    <location>
        <begin position="99"/>
        <end position="121"/>
    </location>
</feature>
<name>A0A1C3YBY9_9HYPH</name>
<dbReference type="RefSeq" id="WP_092754880.1">
    <property type="nucleotide sequence ID" value="NZ_FMAJ01000031.1"/>
</dbReference>
<organism evidence="2 3">
    <name type="scientific">Rhizobium aethiopicum</name>
    <dbReference type="NCBI Taxonomy" id="1138170"/>
    <lineage>
        <taxon>Bacteria</taxon>
        <taxon>Pseudomonadati</taxon>
        <taxon>Pseudomonadota</taxon>
        <taxon>Alphaproteobacteria</taxon>
        <taxon>Hyphomicrobiales</taxon>
        <taxon>Rhizobiaceae</taxon>
        <taxon>Rhizobium/Agrobacterium group</taxon>
        <taxon>Rhizobium</taxon>
    </lineage>
</organism>
<reference evidence="2 3" key="1">
    <citation type="submission" date="2016-08" db="EMBL/GenBank/DDBJ databases">
        <authorList>
            <person name="Seilhamer J.J."/>
        </authorList>
    </citation>
    <scope>NUCLEOTIDE SEQUENCE [LARGE SCALE GENOMIC DNA]</scope>
    <source>
        <strain evidence="2 3">HBR26</strain>
    </source>
</reference>
<feature type="transmembrane region" description="Helical" evidence="1">
    <location>
        <begin position="43"/>
        <end position="61"/>
    </location>
</feature>
<accession>A0A1C3YBY9</accession>
<feature type="transmembrane region" description="Helical" evidence="1">
    <location>
        <begin position="68"/>
        <end position="87"/>
    </location>
</feature>
<evidence type="ECO:0000313" key="3">
    <source>
        <dbReference type="Proteomes" id="UP000198723"/>
    </source>
</evidence>
<keyword evidence="1" id="KW-0472">Membrane</keyword>
<dbReference type="EMBL" id="FMAJ01000031">
    <property type="protein sequence ID" value="SCB62068.1"/>
    <property type="molecule type" value="Genomic_DNA"/>
</dbReference>
<keyword evidence="1" id="KW-1133">Transmembrane helix</keyword>
<protein>
    <submittedName>
        <fullName evidence="2">Sulfatase</fullName>
    </submittedName>
</protein>
<evidence type="ECO:0000313" key="2">
    <source>
        <dbReference type="EMBL" id="SCB62068.1"/>
    </source>
</evidence>
<feature type="transmembrane region" description="Helical" evidence="1">
    <location>
        <begin position="128"/>
        <end position="149"/>
    </location>
</feature>
<sequence>MRLLIIASGLLIATVLCFAVPHDFYFGNTLEFPLRFSTYLPLLTGAAVAIVAIAAVIAIAAPRLIVKWVAVALGAAAVLVYVNAMVIGTDVGTLTGNEVAFSVSGGRSLAELAIMVVAAVFVLNARKFVSMALVFLAAGNIVIAGYSAITEGKKNPPTPDEGKLYSMGDKNLLVILLDGFPSDVFGQIIKADNKRKEALDGFTYFEDMAAISATTYLALPSIHGGAIYQVGQPLRPYFIDAVGKNSFLTRLAGANYDSVLVNPMLGVCPESATCYLPEALLTSRAEMRWNGLLTLLGVSAFRAAPVAFKEASYNHGKWLFDEFKGEAVPNDHNLEGIEFLDLFSQRLTTGGDRPTAKFLHVLTPHLPVVLEDDCVYAGAPIPAIREAFVRQAGCALDAFEKVLFSLKEAGLYDKTTIVLLADHGQAIPSIKADEPGEWQKLSGWANPLFAVKPVGSRGEMKTSSDSLWLPDIPTIICRETDDCEPKTVAKHERRTFNYYDWKNEYWNADSIPVTQYSLNGVPWLKTSWSEVRGVSSAGPAN</sequence>